<dbReference type="GO" id="GO:0003700">
    <property type="term" value="F:DNA-binding transcription factor activity"/>
    <property type="evidence" value="ECO:0007669"/>
    <property type="project" value="TreeGrafter"/>
</dbReference>
<keyword evidence="5" id="KW-1185">Reference proteome</keyword>
<dbReference type="GO" id="GO:0000976">
    <property type="term" value="F:transcription cis-regulatory region binding"/>
    <property type="evidence" value="ECO:0007669"/>
    <property type="project" value="TreeGrafter"/>
</dbReference>
<evidence type="ECO:0000256" key="2">
    <source>
        <dbReference type="PROSITE-ProRule" id="PRU00335"/>
    </source>
</evidence>
<dbReference type="RefSeq" id="WP_229841836.1">
    <property type="nucleotide sequence ID" value="NZ_BNAI01000001.1"/>
</dbReference>
<sequence length="205" mass="22465">MTPETASDPIPRMRAEDRRELVLTAATAVFGERGYFGTTTDAVARAANVSQPYVVRMFGTKEALFLAVLERALERLIAAFRGAIDENPASPREQIHERLGAAYGDLITDRGLLLSLMHAFVLGSDPEIGRAARRGFLEVYRLLRHEAGFTADEAQAFLGSGMLLNTLIGLRMADDFDDPDVRELIECAAPTKAEILVRMSRATPA</sequence>
<dbReference type="PROSITE" id="PS50977">
    <property type="entry name" value="HTH_TETR_2"/>
    <property type="match status" value="1"/>
</dbReference>
<reference evidence="4" key="2">
    <citation type="submission" date="2020-09" db="EMBL/GenBank/DDBJ databases">
        <authorList>
            <person name="Sun Q."/>
            <person name="Zhou Y."/>
        </authorList>
    </citation>
    <scope>NUCLEOTIDE SEQUENCE</scope>
    <source>
        <strain evidence="4">CGMCC 1.16548</strain>
    </source>
</reference>
<name>A0A8J3LYW4_9MICO</name>
<organism evidence="4 5">
    <name type="scientific">Pseudolysinimonas yzui</name>
    <dbReference type="NCBI Taxonomy" id="2708254"/>
    <lineage>
        <taxon>Bacteria</taxon>
        <taxon>Bacillati</taxon>
        <taxon>Actinomycetota</taxon>
        <taxon>Actinomycetes</taxon>
        <taxon>Micrococcales</taxon>
        <taxon>Microbacteriaceae</taxon>
        <taxon>Pseudolysinimonas</taxon>
    </lineage>
</organism>
<proteinExistence type="predicted"/>
<feature type="DNA-binding region" description="H-T-H motif" evidence="2">
    <location>
        <begin position="39"/>
        <end position="58"/>
    </location>
</feature>
<protein>
    <submittedName>
        <fullName evidence="4">TetR family transcriptional regulator</fullName>
    </submittedName>
</protein>
<reference evidence="4" key="1">
    <citation type="journal article" date="2014" name="Int. J. Syst. Evol. Microbiol.">
        <title>Complete genome sequence of Corynebacterium casei LMG S-19264T (=DSM 44701T), isolated from a smear-ripened cheese.</title>
        <authorList>
            <consortium name="US DOE Joint Genome Institute (JGI-PGF)"/>
            <person name="Walter F."/>
            <person name="Albersmeier A."/>
            <person name="Kalinowski J."/>
            <person name="Ruckert C."/>
        </authorList>
    </citation>
    <scope>NUCLEOTIDE SEQUENCE</scope>
    <source>
        <strain evidence="4">CGMCC 1.16548</strain>
    </source>
</reference>
<dbReference type="EMBL" id="BNAI01000001">
    <property type="protein sequence ID" value="GHF07735.1"/>
    <property type="molecule type" value="Genomic_DNA"/>
</dbReference>
<dbReference type="InterPro" id="IPR050109">
    <property type="entry name" value="HTH-type_TetR-like_transc_reg"/>
</dbReference>
<dbReference type="Proteomes" id="UP000617531">
    <property type="component" value="Unassembled WGS sequence"/>
</dbReference>
<dbReference type="InterPro" id="IPR009057">
    <property type="entry name" value="Homeodomain-like_sf"/>
</dbReference>
<feature type="domain" description="HTH tetR-type" evidence="3">
    <location>
        <begin position="16"/>
        <end position="76"/>
    </location>
</feature>
<evidence type="ECO:0000256" key="1">
    <source>
        <dbReference type="ARBA" id="ARBA00023125"/>
    </source>
</evidence>
<dbReference type="AlphaFoldDB" id="A0A8J3LYW4"/>
<comment type="caution">
    <text evidence="4">The sequence shown here is derived from an EMBL/GenBank/DDBJ whole genome shotgun (WGS) entry which is preliminary data.</text>
</comment>
<dbReference type="InterPro" id="IPR001647">
    <property type="entry name" value="HTH_TetR"/>
</dbReference>
<dbReference type="SUPFAM" id="SSF46689">
    <property type="entry name" value="Homeodomain-like"/>
    <property type="match status" value="1"/>
</dbReference>
<dbReference type="PRINTS" id="PR00455">
    <property type="entry name" value="HTHTETR"/>
</dbReference>
<keyword evidence="1 2" id="KW-0238">DNA-binding</keyword>
<dbReference type="PANTHER" id="PTHR30055:SF146">
    <property type="entry name" value="HTH-TYPE TRANSCRIPTIONAL DUAL REGULATOR CECR"/>
    <property type="match status" value="1"/>
</dbReference>
<accession>A0A8J3LYW4</accession>
<dbReference type="PANTHER" id="PTHR30055">
    <property type="entry name" value="HTH-TYPE TRANSCRIPTIONAL REGULATOR RUTR"/>
    <property type="match status" value="1"/>
</dbReference>
<dbReference type="Pfam" id="PF00440">
    <property type="entry name" value="TetR_N"/>
    <property type="match status" value="1"/>
</dbReference>
<evidence type="ECO:0000259" key="3">
    <source>
        <dbReference type="PROSITE" id="PS50977"/>
    </source>
</evidence>
<dbReference type="Gene3D" id="1.10.357.10">
    <property type="entry name" value="Tetracycline Repressor, domain 2"/>
    <property type="match status" value="1"/>
</dbReference>
<evidence type="ECO:0000313" key="5">
    <source>
        <dbReference type="Proteomes" id="UP000617531"/>
    </source>
</evidence>
<evidence type="ECO:0000313" key="4">
    <source>
        <dbReference type="EMBL" id="GHF07735.1"/>
    </source>
</evidence>
<gene>
    <name evidence="4" type="ORF">GCM10011600_05560</name>
</gene>